<name>A0A120GN95_9BACI</name>
<evidence type="ECO:0000256" key="1">
    <source>
        <dbReference type="ARBA" id="ARBA00005622"/>
    </source>
</evidence>
<organism evidence="3 4">
    <name type="scientific">Peribacillus simplex</name>
    <dbReference type="NCBI Taxonomy" id="1478"/>
    <lineage>
        <taxon>Bacteria</taxon>
        <taxon>Bacillati</taxon>
        <taxon>Bacillota</taxon>
        <taxon>Bacilli</taxon>
        <taxon>Bacillales</taxon>
        <taxon>Bacillaceae</taxon>
        <taxon>Peribacillus</taxon>
    </lineage>
</organism>
<proteinExistence type="inferred from homology"/>
<dbReference type="EMBL" id="LNNH01000043">
    <property type="protein sequence ID" value="KWW13004.1"/>
    <property type="molecule type" value="Genomic_DNA"/>
</dbReference>
<dbReference type="InterPro" id="IPR052558">
    <property type="entry name" value="Siderophore_Hydrolase_D"/>
</dbReference>
<accession>A0A120GN95</accession>
<dbReference type="PANTHER" id="PTHR40841">
    <property type="entry name" value="SIDEROPHORE TRIACETYLFUSARININE C ESTERASE"/>
    <property type="match status" value="1"/>
</dbReference>
<dbReference type="RefSeq" id="WP_061143777.1">
    <property type="nucleotide sequence ID" value="NZ_LNNH01000043.1"/>
</dbReference>
<dbReference type="Proteomes" id="UP000064189">
    <property type="component" value="Unassembled WGS sequence"/>
</dbReference>
<keyword evidence="2" id="KW-0378">Hydrolase</keyword>
<comment type="similarity">
    <text evidence="1">Belongs to the esterase D family.</text>
</comment>
<comment type="caution">
    <text evidence="3">The sequence shown here is derived from an EMBL/GenBank/DDBJ whole genome shotgun (WGS) entry which is preliminary data.</text>
</comment>
<evidence type="ECO:0000256" key="2">
    <source>
        <dbReference type="ARBA" id="ARBA00022801"/>
    </source>
</evidence>
<dbReference type="InterPro" id="IPR000801">
    <property type="entry name" value="Esterase-like"/>
</dbReference>
<dbReference type="InterPro" id="IPR029058">
    <property type="entry name" value="AB_hydrolase_fold"/>
</dbReference>
<dbReference type="Pfam" id="PF00756">
    <property type="entry name" value="Esterase"/>
    <property type="match status" value="1"/>
</dbReference>
<dbReference type="AlphaFoldDB" id="A0A120GN95"/>
<dbReference type="GO" id="GO:0016788">
    <property type="term" value="F:hydrolase activity, acting on ester bonds"/>
    <property type="evidence" value="ECO:0007669"/>
    <property type="project" value="TreeGrafter"/>
</dbReference>
<keyword evidence="4" id="KW-1185">Reference proteome</keyword>
<dbReference type="Gene3D" id="3.40.50.1820">
    <property type="entry name" value="alpha/beta hydrolase"/>
    <property type="match status" value="1"/>
</dbReference>
<evidence type="ECO:0000313" key="4">
    <source>
        <dbReference type="Proteomes" id="UP000064189"/>
    </source>
</evidence>
<evidence type="ECO:0000313" key="3">
    <source>
        <dbReference type="EMBL" id="KWW13004.1"/>
    </source>
</evidence>
<sequence>MIHKKIDTNATDITAGSGEVTIKGTERSIMHSSNGNREFQIFVSRPQEEPPPSGYPVIYLLDANSVFGTMVEAVRLQSRRPEKSGVVPAIIVGIGYHTNGPFSSERYYDFTLPVAAAELPERPDGSPWPAHGGAENFLKFIEEDLKPEIGNRFKIDHNSQTLFGHSLGGLFALYVLYTNPYAFQNYIAGSPSLHWNKNWFHEEEGRFLSRLKQGNGDISLMLGVGEQEGTHKSGMNENARKLSTRLSMIDSGINVQFKEFEEEGHLSVLPPLINRGLRFALKRNIPDEE</sequence>
<protein>
    <submittedName>
        <fullName evidence="3">Enterobactin esterase</fullName>
    </submittedName>
</protein>
<dbReference type="SUPFAM" id="SSF53474">
    <property type="entry name" value="alpha/beta-Hydrolases"/>
    <property type="match status" value="1"/>
</dbReference>
<gene>
    <name evidence="3" type="ORF">AS888_08675</name>
</gene>
<dbReference type="PANTHER" id="PTHR40841:SF2">
    <property type="entry name" value="SIDEROPHORE-DEGRADING ESTERASE (EUROFUNG)"/>
    <property type="match status" value="1"/>
</dbReference>
<reference evidence="3 4" key="1">
    <citation type="submission" date="2015-11" db="EMBL/GenBank/DDBJ databases">
        <title>Genome Sequence of Bacillus simplex strain VanAntwerpen2.</title>
        <authorList>
            <person name="Couger M.B."/>
        </authorList>
    </citation>
    <scope>NUCLEOTIDE SEQUENCE [LARGE SCALE GENOMIC DNA]</scope>
    <source>
        <strain evidence="3 4">VanAntwerpen02</strain>
    </source>
</reference>